<gene>
    <name evidence="6" type="ORF">C6P40_004708</name>
</gene>
<dbReference type="Gene3D" id="3.20.20.80">
    <property type="entry name" value="Glycosidases"/>
    <property type="match status" value="1"/>
</dbReference>
<dbReference type="InterPro" id="IPR050732">
    <property type="entry name" value="Beta-glucan_modifiers"/>
</dbReference>
<keyword evidence="5" id="KW-0732">Signal</keyword>
<name>A0A9P6WM35_9ASCO</name>
<dbReference type="GO" id="GO:0005576">
    <property type="term" value="C:extracellular region"/>
    <property type="evidence" value="ECO:0007669"/>
    <property type="project" value="TreeGrafter"/>
</dbReference>
<evidence type="ECO:0000256" key="1">
    <source>
        <dbReference type="ARBA" id="ARBA00004196"/>
    </source>
</evidence>
<feature type="region of interest" description="Disordered" evidence="4">
    <location>
        <begin position="28"/>
        <end position="48"/>
    </location>
</feature>
<evidence type="ECO:0000256" key="3">
    <source>
        <dbReference type="ARBA" id="ARBA00022801"/>
    </source>
</evidence>
<proteinExistence type="inferred from homology"/>
<protein>
    <submittedName>
        <fullName evidence="6">Uncharacterized protein</fullName>
    </submittedName>
</protein>
<feature type="chain" id="PRO_5040187270" evidence="5">
    <location>
        <begin position="21"/>
        <end position="423"/>
    </location>
</feature>
<dbReference type="Proteomes" id="UP000697127">
    <property type="component" value="Unassembled WGS sequence"/>
</dbReference>
<evidence type="ECO:0000256" key="4">
    <source>
        <dbReference type="SAM" id="MobiDB-lite"/>
    </source>
</evidence>
<dbReference type="GO" id="GO:0042973">
    <property type="term" value="F:glucan endo-1,3-beta-D-glucosidase activity"/>
    <property type="evidence" value="ECO:0007669"/>
    <property type="project" value="TreeGrafter"/>
</dbReference>
<dbReference type="SUPFAM" id="SSF51445">
    <property type="entry name" value="(Trans)glycosidases"/>
    <property type="match status" value="1"/>
</dbReference>
<comment type="subcellular location">
    <subcellularLocation>
        <location evidence="1">Cell envelope</location>
    </subcellularLocation>
</comment>
<dbReference type="GO" id="GO:0009277">
    <property type="term" value="C:fungal-type cell wall"/>
    <property type="evidence" value="ECO:0007669"/>
    <property type="project" value="TreeGrafter"/>
</dbReference>
<keyword evidence="7" id="KW-1185">Reference proteome</keyword>
<organism evidence="6 7">
    <name type="scientific">Pichia californica</name>
    <dbReference type="NCBI Taxonomy" id="460514"/>
    <lineage>
        <taxon>Eukaryota</taxon>
        <taxon>Fungi</taxon>
        <taxon>Dikarya</taxon>
        <taxon>Ascomycota</taxon>
        <taxon>Saccharomycotina</taxon>
        <taxon>Pichiomycetes</taxon>
        <taxon>Pichiales</taxon>
        <taxon>Pichiaceae</taxon>
        <taxon>Pichia</taxon>
    </lineage>
</organism>
<accession>A0A9P6WM35</accession>
<reference evidence="6" key="1">
    <citation type="submission" date="2020-11" db="EMBL/GenBank/DDBJ databases">
        <title>Kefir isolates.</title>
        <authorList>
            <person name="Marcisauskas S."/>
            <person name="Kim Y."/>
            <person name="Blasche S."/>
        </authorList>
    </citation>
    <scope>NUCLEOTIDE SEQUENCE</scope>
    <source>
        <strain evidence="6">Olga-1</strain>
    </source>
</reference>
<evidence type="ECO:0000313" key="7">
    <source>
        <dbReference type="Proteomes" id="UP000697127"/>
    </source>
</evidence>
<dbReference type="PANTHER" id="PTHR16631:SF14">
    <property type="entry name" value="FAMILY 17 GLUCOSIDASE SCW10-RELATED"/>
    <property type="match status" value="1"/>
</dbReference>
<keyword evidence="3" id="KW-0378">Hydrolase</keyword>
<dbReference type="AlphaFoldDB" id="A0A9P6WM35"/>
<dbReference type="EMBL" id="PUHW01000069">
    <property type="protein sequence ID" value="KAG0689631.1"/>
    <property type="molecule type" value="Genomic_DNA"/>
</dbReference>
<dbReference type="GO" id="GO:0071555">
    <property type="term" value="P:cell wall organization"/>
    <property type="evidence" value="ECO:0007669"/>
    <property type="project" value="TreeGrafter"/>
</dbReference>
<evidence type="ECO:0000256" key="2">
    <source>
        <dbReference type="ARBA" id="ARBA00008773"/>
    </source>
</evidence>
<feature type="region of interest" description="Disordered" evidence="4">
    <location>
        <begin position="140"/>
        <end position="159"/>
    </location>
</feature>
<dbReference type="InterPro" id="IPR017853">
    <property type="entry name" value="GH"/>
</dbReference>
<evidence type="ECO:0000313" key="6">
    <source>
        <dbReference type="EMBL" id="KAG0689631.1"/>
    </source>
</evidence>
<sequence length="423" mass="44809">MIFKTATLLSLISLLSLATAAPYEKHHRHLKHAKREADANPNPNPNPNPDVVIVTTVVQLDNVENTSTNEWLQTTLSTSTTSSDSNPTIAANVVQLANVAPTTTSASSSTSATLADSTVVQNAAIVATYSSSSSYYESSSSYSESSATSSDSSSSATNTATDGSVEYYANMGKGITYSPYTNSGSCKSESEIESDISMLSSFDIIRVYAPDCSVISAIISSMSSSQKIFAGLYYLDSLSTDIDTLSSQVTSTSRSWDAIYAVSIGNEWVNSGTYDASTVISAISTGRSLLSSKGYSGSVVTVDTVPAYQNNPSLCDASDFAAVNQHAFWNGAISPENSGSFLQDTVTSMESLCSGKEVLICETGWPTQGSTYQSAVPGKSEQLACIKSIAETVADKVIFFTTYNDLWKSGGTYGVEQYWGIFD</sequence>
<evidence type="ECO:0000256" key="5">
    <source>
        <dbReference type="SAM" id="SignalP"/>
    </source>
</evidence>
<dbReference type="GO" id="GO:0009986">
    <property type="term" value="C:cell surface"/>
    <property type="evidence" value="ECO:0007669"/>
    <property type="project" value="TreeGrafter"/>
</dbReference>
<comment type="caution">
    <text evidence="6">The sequence shown here is derived from an EMBL/GenBank/DDBJ whole genome shotgun (WGS) entry which is preliminary data.</text>
</comment>
<comment type="similarity">
    <text evidence="2">Belongs to the glycosyl hydrolase 17 family.</text>
</comment>
<dbReference type="PANTHER" id="PTHR16631">
    <property type="entry name" value="GLUCAN 1,3-BETA-GLUCOSIDASE"/>
    <property type="match status" value="1"/>
</dbReference>
<feature type="signal peptide" evidence="5">
    <location>
        <begin position="1"/>
        <end position="20"/>
    </location>
</feature>